<dbReference type="Gene3D" id="3.20.20.80">
    <property type="entry name" value="Glycosidases"/>
    <property type="match status" value="1"/>
</dbReference>
<dbReference type="Proteomes" id="UP000255082">
    <property type="component" value="Unassembled WGS sequence"/>
</dbReference>
<dbReference type="RefSeq" id="WP_128145411.1">
    <property type="nucleotide sequence ID" value="NZ_JAJFOE010000001.1"/>
</dbReference>
<evidence type="ECO:0008006" key="4">
    <source>
        <dbReference type="Google" id="ProtNLM"/>
    </source>
</evidence>
<name>A0A378X0R2_9NOCA</name>
<feature type="region of interest" description="Disordered" evidence="1">
    <location>
        <begin position="1"/>
        <end position="24"/>
    </location>
</feature>
<proteinExistence type="predicted"/>
<dbReference type="EMBL" id="UGRU01000001">
    <property type="protein sequence ID" value="SUA47200.1"/>
    <property type="molecule type" value="Genomic_DNA"/>
</dbReference>
<evidence type="ECO:0000313" key="3">
    <source>
        <dbReference type="Proteomes" id="UP000255082"/>
    </source>
</evidence>
<dbReference type="OrthoDB" id="4369457at2"/>
<evidence type="ECO:0000313" key="2">
    <source>
        <dbReference type="EMBL" id="SUA47200.1"/>
    </source>
</evidence>
<sequence length="326" mass="36145">MTVTWADTSQYNTDNGGRPQPIDASYPHQVYSFRTNSGDKTDTIAVENARRVRAMLDSGKLALALPYYFFRPGQANCDLHRDVLTEGGLWGHPRLVTMVDVESANGQIRGDQSDEVNDEVDRLRGWYANRKRVVGYLNAVADPGLWRTRPDGMPFVTPSYSHTPGVWASTPPPQWMQALAFAQQYTDRGRCAPWPNPVDLNQSPLELPQLLALLGIEGGTAVSDPIVDGAGQLHPFADKIRPIQHPDNVNSSTRSPEAAWPYDMWADMWNETVWDGFTLPGAEEAPDAERHSLVGWTLTGVAEGRDRGEILKRIEAKLDQVLGGAR</sequence>
<dbReference type="AlphaFoldDB" id="A0A378X0R2"/>
<accession>A0A378X0R2</accession>
<dbReference type="SUPFAM" id="SSF51445">
    <property type="entry name" value="(Trans)glycosidases"/>
    <property type="match status" value="1"/>
</dbReference>
<dbReference type="InterPro" id="IPR017853">
    <property type="entry name" value="GH"/>
</dbReference>
<protein>
    <recommendedName>
        <fullName evidence="4">Lysin A, glycosyl hydrolase domain</fullName>
    </recommendedName>
</protein>
<evidence type="ECO:0000256" key="1">
    <source>
        <dbReference type="SAM" id="MobiDB-lite"/>
    </source>
</evidence>
<gene>
    <name evidence="2" type="ORF">NCTC13184_05740</name>
</gene>
<feature type="compositionally biased region" description="Polar residues" evidence="1">
    <location>
        <begin position="1"/>
        <end position="15"/>
    </location>
</feature>
<organism evidence="2 3">
    <name type="scientific">Nocardia africana</name>
    <dbReference type="NCBI Taxonomy" id="134964"/>
    <lineage>
        <taxon>Bacteria</taxon>
        <taxon>Bacillati</taxon>
        <taxon>Actinomycetota</taxon>
        <taxon>Actinomycetes</taxon>
        <taxon>Mycobacteriales</taxon>
        <taxon>Nocardiaceae</taxon>
        <taxon>Nocardia</taxon>
    </lineage>
</organism>
<reference evidence="2 3" key="1">
    <citation type="submission" date="2018-06" db="EMBL/GenBank/DDBJ databases">
        <authorList>
            <consortium name="Pathogen Informatics"/>
            <person name="Doyle S."/>
        </authorList>
    </citation>
    <scope>NUCLEOTIDE SEQUENCE [LARGE SCALE GENOMIC DNA]</scope>
    <source>
        <strain evidence="2 3">NCTC13184</strain>
    </source>
</reference>